<dbReference type="SUPFAM" id="SSF53335">
    <property type="entry name" value="S-adenosyl-L-methionine-dependent methyltransferases"/>
    <property type="match status" value="1"/>
</dbReference>
<keyword evidence="2" id="KW-0489">Methyltransferase</keyword>
<accession>A0A1D9MJM3</accession>
<dbReference type="PANTHER" id="PTHR44942:SF4">
    <property type="entry name" value="METHYLTRANSFERASE TYPE 11 DOMAIN-CONTAINING PROTEIN"/>
    <property type="match status" value="1"/>
</dbReference>
<dbReference type="RefSeq" id="WP_071163960.1">
    <property type="nucleotide sequence ID" value="NZ_CP017812.1"/>
</dbReference>
<comment type="similarity">
    <text evidence="1">Belongs to the methyltransferase superfamily.</text>
</comment>
<dbReference type="InterPro" id="IPR013216">
    <property type="entry name" value="Methyltransf_11"/>
</dbReference>
<evidence type="ECO:0000256" key="1">
    <source>
        <dbReference type="ARBA" id="ARBA00008361"/>
    </source>
</evidence>
<keyword evidence="6" id="KW-1185">Reference proteome</keyword>
<dbReference type="CDD" id="cd02440">
    <property type="entry name" value="AdoMet_MTases"/>
    <property type="match status" value="1"/>
</dbReference>
<dbReference type="KEGG" id="avu:BK816_03615"/>
<dbReference type="PANTHER" id="PTHR44942">
    <property type="entry name" value="METHYLTRANSF_11 DOMAIN-CONTAINING PROTEIN"/>
    <property type="match status" value="1"/>
</dbReference>
<feature type="domain" description="Methyltransferase type 11" evidence="4">
    <location>
        <begin position="44"/>
        <end position="133"/>
    </location>
</feature>
<dbReference type="STRING" id="1912795.BK816_03615"/>
<evidence type="ECO:0000313" key="6">
    <source>
        <dbReference type="Proteomes" id="UP000176288"/>
    </source>
</evidence>
<evidence type="ECO:0000313" key="5">
    <source>
        <dbReference type="EMBL" id="AOZ72494.1"/>
    </source>
</evidence>
<dbReference type="AlphaFoldDB" id="A0A1D9MJM3"/>
<dbReference type="InterPro" id="IPR051052">
    <property type="entry name" value="Diverse_substrate_MTase"/>
</dbReference>
<dbReference type="OrthoDB" id="9797252at2"/>
<evidence type="ECO:0000256" key="3">
    <source>
        <dbReference type="ARBA" id="ARBA00022679"/>
    </source>
</evidence>
<dbReference type="GO" id="GO:0032259">
    <property type="term" value="P:methylation"/>
    <property type="evidence" value="ECO:0007669"/>
    <property type="project" value="UniProtKB-KW"/>
</dbReference>
<gene>
    <name evidence="5" type="ORF">BK816_03615</name>
</gene>
<name>A0A1D9MJM3_9ACTO</name>
<proteinExistence type="inferred from homology"/>
<dbReference type="EMBL" id="CP017812">
    <property type="protein sequence ID" value="AOZ72494.1"/>
    <property type="molecule type" value="Genomic_DNA"/>
</dbReference>
<dbReference type="Gene3D" id="3.40.50.150">
    <property type="entry name" value="Vaccinia Virus protein VP39"/>
    <property type="match status" value="1"/>
</dbReference>
<dbReference type="Pfam" id="PF08241">
    <property type="entry name" value="Methyltransf_11"/>
    <property type="match status" value="1"/>
</dbReference>
<keyword evidence="3" id="KW-0808">Transferase</keyword>
<protein>
    <recommendedName>
        <fullName evidence="4">Methyltransferase type 11 domain-containing protein</fullName>
    </recommendedName>
</protein>
<reference evidence="5 6" key="1">
    <citation type="submission" date="2016-10" db="EMBL/GenBank/DDBJ databases">
        <title>Actinomyces aegypiusis sp. nov., isolated from the Aegypius monachus in Qinghai Tibet Plateau China.</title>
        <authorList>
            <person name="Wang Y."/>
        </authorList>
    </citation>
    <scope>NUCLEOTIDE SEQUENCE [LARGE SCALE GENOMIC DNA]</scope>
    <source>
        <strain evidence="5 6">VUL4_3</strain>
    </source>
</reference>
<sequence>MKESKLNNPYLLATEEYNQVRPNYPDELITLIAAQAEYLPGEILEVGAGTGRLTKDLLTFSKVTALEPSAPMRSKLATLAGEQLTIVPTTLEDSNFPQASFSQIIFSQSWHWCNPQITVEKIRSYLQPSGTILVVFNQLDVSIPWVKRLTRIMRSGDVHKLSKPPALGEEFSPVLGHAIPFTQELTFEQVMTLGRTRSSYLKSTSANQQKMQQNLKWYLEDHLGIPTSSTIKLPYHCLVFAGQR</sequence>
<dbReference type="Proteomes" id="UP000176288">
    <property type="component" value="Chromosome"/>
</dbReference>
<evidence type="ECO:0000256" key="2">
    <source>
        <dbReference type="ARBA" id="ARBA00022603"/>
    </source>
</evidence>
<organism evidence="5 6">
    <name type="scientific">Boudabousia tangfeifanii</name>
    <dbReference type="NCBI Taxonomy" id="1912795"/>
    <lineage>
        <taxon>Bacteria</taxon>
        <taxon>Bacillati</taxon>
        <taxon>Actinomycetota</taxon>
        <taxon>Actinomycetes</taxon>
        <taxon>Actinomycetales</taxon>
        <taxon>Actinomycetaceae</taxon>
        <taxon>Boudabousia</taxon>
    </lineage>
</organism>
<dbReference type="GO" id="GO:0008757">
    <property type="term" value="F:S-adenosylmethionine-dependent methyltransferase activity"/>
    <property type="evidence" value="ECO:0007669"/>
    <property type="project" value="InterPro"/>
</dbReference>
<dbReference type="InterPro" id="IPR029063">
    <property type="entry name" value="SAM-dependent_MTases_sf"/>
</dbReference>
<evidence type="ECO:0000259" key="4">
    <source>
        <dbReference type="Pfam" id="PF08241"/>
    </source>
</evidence>